<protein>
    <recommendedName>
        <fullName evidence="2">DUF362 domain-containing protein</fullName>
    </recommendedName>
</protein>
<keyword evidence="4" id="KW-1185">Reference proteome</keyword>
<feature type="domain" description="DUF362" evidence="2">
    <location>
        <begin position="81"/>
        <end position="331"/>
    </location>
</feature>
<dbReference type="AlphaFoldDB" id="A0A5B9WD79"/>
<evidence type="ECO:0000313" key="3">
    <source>
        <dbReference type="EMBL" id="QEH38532.1"/>
    </source>
</evidence>
<evidence type="ECO:0000259" key="2">
    <source>
        <dbReference type="Pfam" id="PF04015"/>
    </source>
</evidence>
<dbReference type="PROSITE" id="PS51318">
    <property type="entry name" value="TAT"/>
    <property type="match status" value="1"/>
</dbReference>
<name>A0A5B9WD79_9BACT</name>
<dbReference type="EMBL" id="CP042997">
    <property type="protein sequence ID" value="QEH38532.1"/>
    <property type="molecule type" value="Genomic_DNA"/>
</dbReference>
<dbReference type="InterPro" id="IPR007160">
    <property type="entry name" value="DUF362"/>
</dbReference>
<evidence type="ECO:0000256" key="1">
    <source>
        <dbReference type="SAM" id="MobiDB-lite"/>
    </source>
</evidence>
<sequence length="392" mass="41799">MGPCRNRRDFLRVAGASLLTTLAPSSRAVRAAQAGPAGAAPSLPVSIARCTGYDREALYRQLQAMMDQLGGISQLVSGKTVAVKVNLTGSMKEDALGLPAWRTYHVHPDLVVATAALLDRAGAKRIRFLECTYQGDPFETYLKAGGWDLNALGALKAKVEYEDTRNLGRGAKYHEVKVPWGGSLFPAYHLNHSYVDCDVYVSLAKLKNHGVAGVTLGIKNNFGITPPALYSHHEPNEQAMSARVAVFHSGEQRPADGLPQELDPASPRRPTYRVPRHTVDALGIRPIDLTIIDGIETVSGGEGPWLPSLKVQRPGLLLAGRNPVCTDAVATAVMGYDPTAAPGSGVFPGDNHLAMAAALGLGTNDPANIEARGLSIKEALHPFGWLPAERNG</sequence>
<dbReference type="RefSeq" id="WP_168222219.1">
    <property type="nucleotide sequence ID" value="NZ_CP042997.1"/>
</dbReference>
<reference evidence="3 4" key="1">
    <citation type="submission" date="2019-08" db="EMBL/GenBank/DDBJ databases">
        <title>Deep-cultivation of Planctomycetes and their phenomic and genomic characterization uncovers novel biology.</title>
        <authorList>
            <person name="Wiegand S."/>
            <person name="Jogler M."/>
            <person name="Boedeker C."/>
            <person name="Pinto D."/>
            <person name="Vollmers J."/>
            <person name="Rivas-Marin E."/>
            <person name="Kohn T."/>
            <person name="Peeters S.H."/>
            <person name="Heuer A."/>
            <person name="Rast P."/>
            <person name="Oberbeckmann S."/>
            <person name="Bunk B."/>
            <person name="Jeske O."/>
            <person name="Meyerdierks A."/>
            <person name="Storesund J.E."/>
            <person name="Kallscheuer N."/>
            <person name="Luecker S."/>
            <person name="Lage O.M."/>
            <person name="Pohl T."/>
            <person name="Merkel B.J."/>
            <person name="Hornburger P."/>
            <person name="Mueller R.-W."/>
            <person name="Bruemmer F."/>
            <person name="Labrenz M."/>
            <person name="Spormann A.M."/>
            <person name="Op den Camp H."/>
            <person name="Overmann J."/>
            <person name="Amann R."/>
            <person name="Jetten M.S.M."/>
            <person name="Mascher T."/>
            <person name="Medema M.H."/>
            <person name="Devos D.P."/>
            <person name="Kaster A.-K."/>
            <person name="Ovreas L."/>
            <person name="Rohde M."/>
            <person name="Galperin M.Y."/>
            <person name="Jogler C."/>
        </authorList>
    </citation>
    <scope>NUCLEOTIDE SEQUENCE [LARGE SCALE GENOMIC DNA]</scope>
    <source>
        <strain evidence="3 4">OJF2</strain>
    </source>
</reference>
<dbReference type="Proteomes" id="UP000324233">
    <property type="component" value="Chromosome"/>
</dbReference>
<dbReference type="Pfam" id="PF04015">
    <property type="entry name" value="DUF362"/>
    <property type="match status" value="1"/>
</dbReference>
<gene>
    <name evidence="3" type="ORF">OJF2_71350</name>
</gene>
<proteinExistence type="predicted"/>
<dbReference type="InterPro" id="IPR006311">
    <property type="entry name" value="TAT_signal"/>
</dbReference>
<accession>A0A5B9WD79</accession>
<feature type="region of interest" description="Disordered" evidence="1">
    <location>
        <begin position="253"/>
        <end position="272"/>
    </location>
</feature>
<evidence type="ECO:0000313" key="4">
    <source>
        <dbReference type="Proteomes" id="UP000324233"/>
    </source>
</evidence>
<dbReference type="KEGG" id="agv:OJF2_71350"/>
<organism evidence="3 4">
    <name type="scientific">Aquisphaera giovannonii</name>
    <dbReference type="NCBI Taxonomy" id="406548"/>
    <lineage>
        <taxon>Bacteria</taxon>
        <taxon>Pseudomonadati</taxon>
        <taxon>Planctomycetota</taxon>
        <taxon>Planctomycetia</taxon>
        <taxon>Isosphaerales</taxon>
        <taxon>Isosphaeraceae</taxon>
        <taxon>Aquisphaera</taxon>
    </lineage>
</organism>